<dbReference type="PANTHER" id="PTHR22789">
    <property type="entry name" value="FUCULOSE PHOSPHATE ALDOLASE"/>
    <property type="match status" value="1"/>
</dbReference>
<dbReference type="SUPFAM" id="SSF53639">
    <property type="entry name" value="AraD/HMP-PK domain-like"/>
    <property type="match status" value="1"/>
</dbReference>
<protein>
    <recommendedName>
        <fullName evidence="3">Class II aldolase/adducin N-terminal domain-containing protein</fullName>
    </recommendedName>
</protein>
<evidence type="ECO:0000259" key="3">
    <source>
        <dbReference type="SMART" id="SM01007"/>
    </source>
</evidence>
<dbReference type="Pfam" id="PF00596">
    <property type="entry name" value="Aldolase_II"/>
    <property type="match status" value="1"/>
</dbReference>
<dbReference type="GO" id="GO:0016832">
    <property type="term" value="F:aldehyde-lyase activity"/>
    <property type="evidence" value="ECO:0007669"/>
    <property type="project" value="TreeGrafter"/>
</dbReference>
<dbReference type="PANTHER" id="PTHR22789:SF0">
    <property type="entry name" value="3-OXO-TETRONATE 4-PHOSPHATE DECARBOXYLASE-RELATED"/>
    <property type="match status" value="1"/>
</dbReference>
<keyword evidence="1" id="KW-0479">Metal-binding</keyword>
<dbReference type="InterPro" id="IPR001303">
    <property type="entry name" value="Aldolase_II/adducin_N"/>
</dbReference>
<organism evidence="4">
    <name type="scientific">hydrothermal vent metagenome</name>
    <dbReference type="NCBI Taxonomy" id="652676"/>
    <lineage>
        <taxon>unclassified sequences</taxon>
        <taxon>metagenomes</taxon>
        <taxon>ecological metagenomes</taxon>
    </lineage>
</organism>
<feature type="domain" description="Class II aldolase/adducin N-terminal" evidence="3">
    <location>
        <begin position="11"/>
        <end position="184"/>
    </location>
</feature>
<dbReference type="SUPFAM" id="SSF55718">
    <property type="entry name" value="SCP-like"/>
    <property type="match status" value="1"/>
</dbReference>
<dbReference type="Gene3D" id="3.40.225.10">
    <property type="entry name" value="Class II aldolase/adducin N-terminal domain"/>
    <property type="match status" value="1"/>
</dbReference>
<evidence type="ECO:0000313" key="4">
    <source>
        <dbReference type="EMBL" id="VAX34953.1"/>
    </source>
</evidence>
<dbReference type="InterPro" id="IPR036527">
    <property type="entry name" value="SCP2_sterol-bd_dom_sf"/>
</dbReference>
<name>A0A3B1DDM4_9ZZZZ</name>
<reference evidence="4" key="1">
    <citation type="submission" date="2018-06" db="EMBL/GenBank/DDBJ databases">
        <authorList>
            <person name="Zhirakovskaya E."/>
        </authorList>
    </citation>
    <scope>NUCLEOTIDE SEQUENCE</scope>
</reference>
<dbReference type="AlphaFoldDB" id="A0A3B1DDM4"/>
<proteinExistence type="predicted"/>
<accession>A0A3B1DDM4</accession>
<dbReference type="SMART" id="SM01007">
    <property type="entry name" value="Aldolase_II"/>
    <property type="match status" value="1"/>
</dbReference>
<keyword evidence="2" id="KW-0456">Lyase</keyword>
<evidence type="ECO:0000256" key="2">
    <source>
        <dbReference type="ARBA" id="ARBA00023239"/>
    </source>
</evidence>
<dbReference type="GO" id="GO:0019323">
    <property type="term" value="P:pentose catabolic process"/>
    <property type="evidence" value="ECO:0007669"/>
    <property type="project" value="TreeGrafter"/>
</dbReference>
<dbReference type="EMBL" id="UOGJ01000020">
    <property type="protein sequence ID" value="VAX34953.1"/>
    <property type="molecule type" value="Genomic_DNA"/>
</dbReference>
<sequence>MNDEEIQNLKKNIVSIGRLLWEKDLVSGLNGNISRRVDEETILLTGHGTCLGLLQQKDILLVGLDGTLKEEGHISTEKLLHTEVYKNFPDAQAVVHTHPTYTNAFFLENEVLSPRILEAKCFLGDVKSILQTTPAVTDATPVMEALKNNNITVLRNHGVVTKGIDLFDCFLLVQALEEACKIDAISRLYVGTGSKSIRVDGTVRTGLEPVPTELKKYKLFSKKQIDEIVVLVNADTQLNEMGAKTNMTMDLAVKLDETGEIFSFNFEKGKIVNVGNSEDVEFLISASQEVWRAVFNQEIDPFVATTQKKMNLRGDFAKISQWYAPCSRLFELWAQVPVE</sequence>
<dbReference type="Gene3D" id="3.30.1050.10">
    <property type="entry name" value="SCP2 sterol-binding domain"/>
    <property type="match status" value="1"/>
</dbReference>
<dbReference type="InterPro" id="IPR036409">
    <property type="entry name" value="Aldolase_II/adducin_N_sf"/>
</dbReference>
<dbReference type="InterPro" id="IPR050197">
    <property type="entry name" value="Aldolase_class_II_sugar_metab"/>
</dbReference>
<gene>
    <name evidence="4" type="ORF">MNBD_UNCLBAC01-694</name>
</gene>
<dbReference type="GO" id="GO:0046872">
    <property type="term" value="F:metal ion binding"/>
    <property type="evidence" value="ECO:0007669"/>
    <property type="project" value="UniProtKB-KW"/>
</dbReference>
<dbReference type="GO" id="GO:0005829">
    <property type="term" value="C:cytosol"/>
    <property type="evidence" value="ECO:0007669"/>
    <property type="project" value="TreeGrafter"/>
</dbReference>
<evidence type="ECO:0000256" key="1">
    <source>
        <dbReference type="ARBA" id="ARBA00022723"/>
    </source>
</evidence>